<evidence type="ECO:0000313" key="6">
    <source>
        <dbReference type="Proteomes" id="UP001596505"/>
    </source>
</evidence>
<dbReference type="InterPro" id="IPR020904">
    <property type="entry name" value="Sc_DH/Rdtase_CS"/>
</dbReference>
<dbReference type="EMBL" id="JBHTCO010000043">
    <property type="protein sequence ID" value="MFC7395153.1"/>
    <property type="molecule type" value="Genomic_DNA"/>
</dbReference>
<dbReference type="PRINTS" id="PR00081">
    <property type="entry name" value="GDHRDH"/>
</dbReference>
<gene>
    <name evidence="5" type="ORF">ACFQRG_19780</name>
</gene>
<dbReference type="GO" id="GO:0016491">
    <property type="term" value="F:oxidoreductase activity"/>
    <property type="evidence" value="ECO:0007669"/>
    <property type="project" value="UniProtKB-KW"/>
</dbReference>
<evidence type="ECO:0000259" key="4">
    <source>
        <dbReference type="SMART" id="SM00822"/>
    </source>
</evidence>
<dbReference type="InterPro" id="IPR057326">
    <property type="entry name" value="KR_dom"/>
</dbReference>
<dbReference type="RefSeq" id="WP_380969390.1">
    <property type="nucleotide sequence ID" value="NZ_JBHTCO010000043.1"/>
</dbReference>
<dbReference type="SUPFAM" id="SSF51735">
    <property type="entry name" value="NAD(P)-binding Rossmann-fold domains"/>
    <property type="match status" value="1"/>
</dbReference>
<dbReference type="Gene3D" id="3.40.50.720">
    <property type="entry name" value="NAD(P)-binding Rossmann-like Domain"/>
    <property type="match status" value="1"/>
</dbReference>
<proteinExistence type="inferred from homology"/>
<dbReference type="PRINTS" id="PR00080">
    <property type="entry name" value="SDRFAMILY"/>
</dbReference>
<comment type="similarity">
    <text evidence="1 3">Belongs to the short-chain dehydrogenases/reductases (SDR) family.</text>
</comment>
<evidence type="ECO:0000256" key="3">
    <source>
        <dbReference type="RuleBase" id="RU000363"/>
    </source>
</evidence>
<keyword evidence="2 5" id="KW-0560">Oxidoreductase</keyword>
<dbReference type="PROSITE" id="PS00061">
    <property type="entry name" value="ADH_SHORT"/>
    <property type="match status" value="1"/>
</dbReference>
<organism evidence="5 6">
    <name type="scientific">Scopulibacillus cellulosilyticus</name>
    <dbReference type="NCBI Taxonomy" id="2665665"/>
    <lineage>
        <taxon>Bacteria</taxon>
        <taxon>Bacillati</taxon>
        <taxon>Bacillota</taxon>
        <taxon>Bacilli</taxon>
        <taxon>Bacillales</taxon>
        <taxon>Sporolactobacillaceae</taxon>
        <taxon>Scopulibacillus</taxon>
    </lineage>
</organism>
<protein>
    <submittedName>
        <fullName evidence="5">SDR family oxidoreductase</fullName>
        <ecNumber evidence="5">1.-.-.-</ecNumber>
    </submittedName>
</protein>
<evidence type="ECO:0000313" key="5">
    <source>
        <dbReference type="EMBL" id="MFC7395153.1"/>
    </source>
</evidence>
<name>A0ABW2Q679_9BACL</name>
<reference evidence="6" key="1">
    <citation type="journal article" date="2019" name="Int. J. Syst. Evol. Microbiol.">
        <title>The Global Catalogue of Microorganisms (GCM) 10K type strain sequencing project: providing services to taxonomists for standard genome sequencing and annotation.</title>
        <authorList>
            <consortium name="The Broad Institute Genomics Platform"/>
            <consortium name="The Broad Institute Genome Sequencing Center for Infectious Disease"/>
            <person name="Wu L."/>
            <person name="Ma J."/>
        </authorList>
    </citation>
    <scope>NUCLEOTIDE SEQUENCE [LARGE SCALE GENOMIC DNA]</scope>
    <source>
        <strain evidence="6">CGMCC 1.16305</strain>
    </source>
</reference>
<comment type="caution">
    <text evidence="5">The sequence shown here is derived from an EMBL/GenBank/DDBJ whole genome shotgun (WGS) entry which is preliminary data.</text>
</comment>
<evidence type="ECO:0000256" key="2">
    <source>
        <dbReference type="ARBA" id="ARBA00023002"/>
    </source>
</evidence>
<keyword evidence="6" id="KW-1185">Reference proteome</keyword>
<dbReference type="PANTHER" id="PTHR43115">
    <property type="entry name" value="DEHYDROGENASE/REDUCTASE SDR FAMILY MEMBER 11"/>
    <property type="match status" value="1"/>
</dbReference>
<dbReference type="InterPro" id="IPR002347">
    <property type="entry name" value="SDR_fam"/>
</dbReference>
<accession>A0ABW2Q679</accession>
<dbReference type="PANTHER" id="PTHR43115:SF4">
    <property type="entry name" value="DEHYDROGENASE_REDUCTASE SDR FAMILY MEMBER 11"/>
    <property type="match status" value="1"/>
</dbReference>
<sequence length="253" mass="27324">MVKDVTQLTNINGKVIIITGASSGIGQAAAKLLADKGAKLVLAARREDRLKELQLEIEKAGGTAVFKATDVTSREQMKALAEEAVSQFGQIDGLVNNAGLMPLSYMNKLKIDEWDQMIDVNIKGVLYGIAAVLPHMEERRQGHIINISSLAGHEVGIGHAVYSGTKFAVRAISEGLRKETYDKNIRTTIISPGAVSTELSNTITDPDIIDMFNSGEPFTFLEGKDIANAICYALEQPEYVAVDEVIVRPAGQP</sequence>
<dbReference type="EC" id="1.-.-.-" evidence="5"/>
<dbReference type="Pfam" id="PF00106">
    <property type="entry name" value="adh_short"/>
    <property type="match status" value="1"/>
</dbReference>
<evidence type="ECO:0000256" key="1">
    <source>
        <dbReference type="ARBA" id="ARBA00006484"/>
    </source>
</evidence>
<dbReference type="SMART" id="SM00822">
    <property type="entry name" value="PKS_KR"/>
    <property type="match status" value="1"/>
</dbReference>
<dbReference type="Proteomes" id="UP001596505">
    <property type="component" value="Unassembled WGS sequence"/>
</dbReference>
<dbReference type="InterPro" id="IPR036291">
    <property type="entry name" value="NAD(P)-bd_dom_sf"/>
</dbReference>
<feature type="domain" description="Ketoreductase" evidence="4">
    <location>
        <begin position="14"/>
        <end position="198"/>
    </location>
</feature>